<dbReference type="PANTHER" id="PTHR28314">
    <property type="entry name" value="MEDIATOR OF RNA POLYMERASE II TRANSCRIPTION SUBUNIT 29"/>
    <property type="match status" value="1"/>
</dbReference>
<accession>A0AA88Y2K2</accession>
<feature type="compositionally biased region" description="Polar residues" evidence="8">
    <location>
        <begin position="18"/>
        <end position="33"/>
    </location>
</feature>
<evidence type="ECO:0000256" key="1">
    <source>
        <dbReference type="ARBA" id="ARBA00004123"/>
    </source>
</evidence>
<name>A0AA88Y2K2_PINIB</name>
<dbReference type="GO" id="GO:0003712">
    <property type="term" value="F:transcription coregulator activity"/>
    <property type="evidence" value="ECO:0007669"/>
    <property type="project" value="TreeGrafter"/>
</dbReference>
<dbReference type="GO" id="GO:0016592">
    <property type="term" value="C:mediator complex"/>
    <property type="evidence" value="ECO:0007669"/>
    <property type="project" value="InterPro"/>
</dbReference>
<gene>
    <name evidence="9" type="ORF">FSP39_007293</name>
</gene>
<keyword evidence="5" id="KW-0804">Transcription</keyword>
<sequence length="182" mass="20251">MAASGDHLRGQVPGAGNVQATPSTASNQSQQQADLDPVVRFKLLIPRLKESLVNLMRISGQSLHKGSMAEEPQSTSDTQQKFEKALEEFYSVCDQVEVNLYALRNVFQRLALENTQQTGDLAKYMPFTVNIPNDEGKLPAQGNILQYPQYMALVKQQINCAKEVHDMLVECSRKISDKRVGV</sequence>
<dbReference type="GO" id="GO:0006357">
    <property type="term" value="P:regulation of transcription by RNA polymerase II"/>
    <property type="evidence" value="ECO:0007669"/>
    <property type="project" value="TreeGrafter"/>
</dbReference>
<evidence type="ECO:0000256" key="8">
    <source>
        <dbReference type="SAM" id="MobiDB-lite"/>
    </source>
</evidence>
<reference evidence="9" key="1">
    <citation type="submission" date="2019-08" db="EMBL/GenBank/DDBJ databases">
        <title>The improved chromosome-level genome for the pearl oyster Pinctada fucata martensii using PacBio sequencing and Hi-C.</title>
        <authorList>
            <person name="Zheng Z."/>
        </authorList>
    </citation>
    <scope>NUCLEOTIDE SEQUENCE</scope>
    <source>
        <strain evidence="9">ZZ-2019</strain>
        <tissue evidence="9">Adductor muscle</tissue>
    </source>
</reference>
<evidence type="ECO:0000313" key="9">
    <source>
        <dbReference type="EMBL" id="KAK3092795.1"/>
    </source>
</evidence>
<feature type="region of interest" description="Disordered" evidence="8">
    <location>
        <begin position="1"/>
        <end position="33"/>
    </location>
</feature>
<evidence type="ECO:0000256" key="7">
    <source>
        <dbReference type="ARBA" id="ARBA00031963"/>
    </source>
</evidence>
<comment type="caution">
    <text evidence="9">The sequence shown here is derived from an EMBL/GenBank/DDBJ whole genome shotgun (WGS) entry which is preliminary data.</text>
</comment>
<keyword evidence="10" id="KW-1185">Reference proteome</keyword>
<dbReference type="InterPro" id="IPR021018">
    <property type="entry name" value="Mediator_Med29_met"/>
</dbReference>
<evidence type="ECO:0000256" key="4">
    <source>
        <dbReference type="ARBA" id="ARBA00023015"/>
    </source>
</evidence>
<evidence type="ECO:0000256" key="2">
    <source>
        <dbReference type="ARBA" id="ARBA00009851"/>
    </source>
</evidence>
<dbReference type="EMBL" id="VSWD01000009">
    <property type="protein sequence ID" value="KAK3092795.1"/>
    <property type="molecule type" value="Genomic_DNA"/>
</dbReference>
<dbReference type="Pfam" id="PF11568">
    <property type="entry name" value="Med29"/>
    <property type="match status" value="1"/>
</dbReference>
<dbReference type="Proteomes" id="UP001186944">
    <property type="component" value="Unassembled WGS sequence"/>
</dbReference>
<evidence type="ECO:0000256" key="5">
    <source>
        <dbReference type="ARBA" id="ARBA00023163"/>
    </source>
</evidence>
<dbReference type="AlphaFoldDB" id="A0AA88Y2K2"/>
<organism evidence="9 10">
    <name type="scientific">Pinctada imbricata</name>
    <name type="common">Atlantic pearl-oyster</name>
    <name type="synonym">Pinctada martensii</name>
    <dbReference type="NCBI Taxonomy" id="66713"/>
    <lineage>
        <taxon>Eukaryota</taxon>
        <taxon>Metazoa</taxon>
        <taxon>Spiralia</taxon>
        <taxon>Lophotrochozoa</taxon>
        <taxon>Mollusca</taxon>
        <taxon>Bivalvia</taxon>
        <taxon>Autobranchia</taxon>
        <taxon>Pteriomorphia</taxon>
        <taxon>Pterioida</taxon>
        <taxon>Pterioidea</taxon>
        <taxon>Pteriidae</taxon>
        <taxon>Pinctada</taxon>
    </lineage>
</organism>
<evidence type="ECO:0000256" key="6">
    <source>
        <dbReference type="ARBA" id="ARBA00023242"/>
    </source>
</evidence>
<keyword evidence="6" id="KW-0539">Nucleus</keyword>
<keyword evidence="4" id="KW-0805">Transcription regulation</keyword>
<dbReference type="PANTHER" id="PTHR28314:SF1">
    <property type="entry name" value="MEDIATOR OF RNA POLYMERASE II TRANSCRIPTION SUBUNIT 29"/>
    <property type="match status" value="1"/>
</dbReference>
<evidence type="ECO:0000313" key="10">
    <source>
        <dbReference type="Proteomes" id="UP001186944"/>
    </source>
</evidence>
<evidence type="ECO:0000256" key="3">
    <source>
        <dbReference type="ARBA" id="ARBA00019684"/>
    </source>
</evidence>
<comment type="subcellular location">
    <subcellularLocation>
        <location evidence="1">Nucleus</location>
    </subcellularLocation>
</comment>
<protein>
    <recommendedName>
        <fullName evidence="3">Mediator of RNA polymerase II transcription subunit 29</fullName>
    </recommendedName>
    <alternativeName>
        <fullName evidence="7">Mediator complex subunit 29</fullName>
    </alternativeName>
</protein>
<proteinExistence type="inferred from homology"/>
<comment type="similarity">
    <text evidence="2">Belongs to the Mediator complex subunit 29 family.</text>
</comment>